<dbReference type="OrthoDB" id="5852424at2759"/>
<organism evidence="3 4">
    <name type="scientific">Bursaphelenchus okinawaensis</name>
    <dbReference type="NCBI Taxonomy" id="465554"/>
    <lineage>
        <taxon>Eukaryota</taxon>
        <taxon>Metazoa</taxon>
        <taxon>Ecdysozoa</taxon>
        <taxon>Nematoda</taxon>
        <taxon>Chromadorea</taxon>
        <taxon>Rhabditida</taxon>
        <taxon>Tylenchina</taxon>
        <taxon>Tylenchomorpha</taxon>
        <taxon>Aphelenchoidea</taxon>
        <taxon>Aphelenchoididae</taxon>
        <taxon>Bursaphelenchus</taxon>
    </lineage>
</organism>
<sequence length="417" mass="45475">MGIKMREMLGLICLAMMIRVTVSCIPSGVGCGCPSCPPCPPPPVTCQCGGSAPSCSPCSSYSNDAYQQSLPQPSYINSPVSLTNNPSVGLPAYPPPPSVHPNEPQYQQSTDNNQSPSIGSAYVAAVSDNGNYPSGNNNYPQIPPSPQVFGSGDTSSYNRGYNVVTYQINNNGEATLEQAVRYYNKESSEHIQLPPRDPPASEYSNPQDYAYQNTITSDVNMNNKYNEDTNRHYNEDTKSTQTNSTISYTGYTAPLTGAYTGYTAQPTVPTTITYDGNNTEAKAYGSGTHVAVQPLLLLNGYHMYEGEVCAGVTMGRSVEENADIVAEKCASINCAAANLRPLLDGRYEVIYLKTVDLRKASRSYDCVSNRDVTVFEKSLKEKRELERELHRRNRLNRINGAAGLRARPTTVEPKGRY</sequence>
<evidence type="ECO:0000313" key="3">
    <source>
        <dbReference type="EMBL" id="CAD5206126.1"/>
    </source>
</evidence>
<reference evidence="3" key="1">
    <citation type="submission" date="2020-09" db="EMBL/GenBank/DDBJ databases">
        <authorList>
            <person name="Kikuchi T."/>
        </authorList>
    </citation>
    <scope>NUCLEOTIDE SEQUENCE</scope>
    <source>
        <strain evidence="3">SH1</strain>
    </source>
</reference>
<dbReference type="Proteomes" id="UP000783686">
    <property type="component" value="Unassembled WGS sequence"/>
</dbReference>
<dbReference type="EMBL" id="CAJFCW020000001">
    <property type="protein sequence ID" value="CAG9080603.1"/>
    <property type="molecule type" value="Genomic_DNA"/>
</dbReference>
<dbReference type="Proteomes" id="UP000614601">
    <property type="component" value="Unassembled WGS sequence"/>
</dbReference>
<evidence type="ECO:0000313" key="4">
    <source>
        <dbReference type="Proteomes" id="UP000614601"/>
    </source>
</evidence>
<evidence type="ECO:0000256" key="1">
    <source>
        <dbReference type="SAM" id="MobiDB-lite"/>
    </source>
</evidence>
<dbReference type="AlphaFoldDB" id="A0A811JS81"/>
<feature type="region of interest" description="Disordered" evidence="1">
    <location>
        <begin position="86"/>
        <end position="118"/>
    </location>
</feature>
<keyword evidence="2" id="KW-0732">Signal</keyword>
<gene>
    <name evidence="3" type="ORF">BOKJ2_LOCUS810</name>
</gene>
<dbReference type="EMBL" id="CAJFDH010000001">
    <property type="protein sequence ID" value="CAD5206126.1"/>
    <property type="molecule type" value="Genomic_DNA"/>
</dbReference>
<feature type="compositionally biased region" description="Polar residues" evidence="1">
    <location>
        <begin position="104"/>
        <end position="118"/>
    </location>
</feature>
<feature type="signal peptide" evidence="2">
    <location>
        <begin position="1"/>
        <end position="23"/>
    </location>
</feature>
<name>A0A811JS81_9BILA</name>
<accession>A0A811JS81</accession>
<feature type="region of interest" description="Disordered" evidence="1">
    <location>
        <begin position="186"/>
        <end position="205"/>
    </location>
</feature>
<protein>
    <submittedName>
        <fullName evidence="3">Uncharacterized protein</fullName>
    </submittedName>
</protein>
<proteinExistence type="predicted"/>
<comment type="caution">
    <text evidence="3">The sequence shown here is derived from an EMBL/GenBank/DDBJ whole genome shotgun (WGS) entry which is preliminary data.</text>
</comment>
<feature type="chain" id="PRO_5044131592" evidence="2">
    <location>
        <begin position="24"/>
        <end position="417"/>
    </location>
</feature>
<evidence type="ECO:0000256" key="2">
    <source>
        <dbReference type="SAM" id="SignalP"/>
    </source>
</evidence>
<dbReference type="PROSITE" id="PS51257">
    <property type="entry name" value="PROKAR_LIPOPROTEIN"/>
    <property type="match status" value="1"/>
</dbReference>
<keyword evidence="4" id="KW-1185">Reference proteome</keyword>